<dbReference type="InterPro" id="IPR043504">
    <property type="entry name" value="Peptidase_S1_PA_chymotrypsin"/>
</dbReference>
<proteinExistence type="predicted"/>
<keyword evidence="3" id="KW-1185">Reference proteome</keyword>
<feature type="compositionally biased region" description="Basic and acidic residues" evidence="1">
    <location>
        <begin position="11"/>
        <end position="35"/>
    </location>
</feature>
<evidence type="ECO:0000313" key="4">
    <source>
        <dbReference type="WBParaSite" id="MBELARI_LOCUS21013"/>
    </source>
</evidence>
<dbReference type="WBParaSite" id="MBELARI_LOCUS21013">
    <property type="protein sequence ID" value="MBELARI_LOCUS21013"/>
    <property type="gene ID" value="MBELARI_LOCUS21013"/>
</dbReference>
<dbReference type="Pfam" id="PF18694">
    <property type="entry name" value="TDP-43_N"/>
    <property type="match status" value="1"/>
</dbReference>
<evidence type="ECO:0000256" key="1">
    <source>
        <dbReference type="SAM" id="MobiDB-lite"/>
    </source>
</evidence>
<evidence type="ECO:0000259" key="2">
    <source>
        <dbReference type="Pfam" id="PF18694"/>
    </source>
</evidence>
<dbReference type="InterPro" id="IPR009003">
    <property type="entry name" value="Peptidase_S1_PA"/>
</dbReference>
<sequence length="784" mass="87091">MDLPSESPYSDDVKTANEFDPKDYRGEDVRPKEPPEIDLPNESPDSDDVKAGNEFGLKDYGGEDVSPKEPSYVVVKDREDGKPRGLPCNSDRNLSLATLSHTFPGATGLEFKDPKAEASRVVMFDSARSLFMCPADGWKNQIFTAIYPRPPPPQPGVIRITLMPEGIVVKESNISLSENVITQEAVKNLFSLPPTSILKLRYGENEGAKWCDLDSTGSFLLPEGWSTMEFFVESRLPPPPPQPRVIRIKLMHEGIVEAVKNLFSLPPTSIVKLRYGDNEEAKWCNLDSTGSFLLPEGWPTMEFFVDSRLPPPPPQPVIRIKLMHEGIVEAVKNLFSLPPTSIVKLRYGDNEEAKWCNLDSTGSFLLPEGWPTMEFFVDSRLPPPPPQPVIRIKLMHEGIVEAVKNLFSLPPTSIVKLRYGDNEEAKWCNLDSTGSFLLPEGWPTMEFFVESRLPPPPPPPQPQPRVIRIKLMHEGIVVWEHNVSLSGNVITQEAVKNLFSLTPTSIVKLRYGENEGAKWCDLDSTGSSFLLPKGWPTMEFFVDSLSEGAANSTSKILNHWENRVFCIGGRGGRVGSCVLLNNKRILTAAHLSFKLGEWYPIKGPGLKGSLDVRVRCDLICNHFDFAVLSSDSLEDLQLSTEELNPGSRYFIMGYPVGLEASRPTITQGIIKGTWLNGSYLVGTPGSKRGYSGAPVFDDSARLAGLLLGGTNGLEVNTTIQECLDSPVEQKYARILSIAVFTAFYDTFVQKRYYGPGILKLSMMRWLFGKIIILDTDGASTIMYV</sequence>
<dbReference type="Gene3D" id="2.40.10.10">
    <property type="entry name" value="Trypsin-like serine proteases"/>
    <property type="match status" value="1"/>
</dbReference>
<reference evidence="4" key="1">
    <citation type="submission" date="2024-02" db="UniProtKB">
        <authorList>
            <consortium name="WormBaseParasite"/>
        </authorList>
    </citation>
    <scope>IDENTIFICATION</scope>
</reference>
<dbReference type="AlphaFoldDB" id="A0AAF3F389"/>
<protein>
    <recommendedName>
        <fullName evidence="2">TAR DNA-binding protein 43 N-terminal domain-containing protein</fullName>
    </recommendedName>
</protein>
<dbReference type="Proteomes" id="UP000887575">
    <property type="component" value="Unassembled WGS sequence"/>
</dbReference>
<feature type="domain" description="TAR DNA-binding protein 43 N-terminal" evidence="2">
    <location>
        <begin position="72"/>
        <end position="146"/>
    </location>
</feature>
<name>A0AAF3F389_9BILA</name>
<feature type="compositionally biased region" description="Basic and acidic residues" evidence="1">
    <location>
        <begin position="47"/>
        <end position="67"/>
    </location>
</feature>
<evidence type="ECO:0000313" key="3">
    <source>
        <dbReference type="Proteomes" id="UP000887575"/>
    </source>
</evidence>
<dbReference type="SUPFAM" id="SSF50494">
    <property type="entry name" value="Trypsin-like serine proteases"/>
    <property type="match status" value="1"/>
</dbReference>
<dbReference type="Pfam" id="PF13365">
    <property type="entry name" value="Trypsin_2"/>
    <property type="match status" value="1"/>
</dbReference>
<organism evidence="3 4">
    <name type="scientific">Mesorhabditis belari</name>
    <dbReference type="NCBI Taxonomy" id="2138241"/>
    <lineage>
        <taxon>Eukaryota</taxon>
        <taxon>Metazoa</taxon>
        <taxon>Ecdysozoa</taxon>
        <taxon>Nematoda</taxon>
        <taxon>Chromadorea</taxon>
        <taxon>Rhabditida</taxon>
        <taxon>Rhabditina</taxon>
        <taxon>Rhabditomorpha</taxon>
        <taxon>Rhabditoidea</taxon>
        <taxon>Rhabditidae</taxon>
        <taxon>Mesorhabditinae</taxon>
        <taxon>Mesorhabditis</taxon>
    </lineage>
</organism>
<dbReference type="InterPro" id="IPR041105">
    <property type="entry name" value="TDP-43_N"/>
</dbReference>
<feature type="region of interest" description="Disordered" evidence="1">
    <location>
        <begin position="1"/>
        <end position="69"/>
    </location>
</feature>
<accession>A0AAF3F389</accession>
<dbReference type="CDD" id="cd19609">
    <property type="entry name" value="NTD_TDP-43"/>
    <property type="match status" value="1"/>
</dbReference>